<evidence type="ECO:0000313" key="3">
    <source>
        <dbReference type="EMBL" id="KAK1603370.1"/>
    </source>
</evidence>
<dbReference type="InterPro" id="IPR022059">
    <property type="entry name" value="DUF3615"/>
</dbReference>
<protein>
    <recommendedName>
        <fullName evidence="2">DUF3615 domain-containing protein</fullName>
    </recommendedName>
</protein>
<feature type="domain" description="DUF3615" evidence="2">
    <location>
        <begin position="286"/>
        <end position="381"/>
    </location>
</feature>
<evidence type="ECO:0000313" key="4">
    <source>
        <dbReference type="Proteomes" id="UP001231189"/>
    </source>
</evidence>
<dbReference type="Proteomes" id="UP001231189">
    <property type="component" value="Unassembled WGS sequence"/>
</dbReference>
<feature type="compositionally biased region" description="Pro residues" evidence="1">
    <location>
        <begin position="16"/>
        <end position="25"/>
    </location>
</feature>
<organism evidence="3 4">
    <name type="scientific">Lolium multiflorum</name>
    <name type="common">Italian ryegrass</name>
    <name type="synonym">Lolium perenne subsp. multiflorum</name>
    <dbReference type="NCBI Taxonomy" id="4521"/>
    <lineage>
        <taxon>Eukaryota</taxon>
        <taxon>Viridiplantae</taxon>
        <taxon>Streptophyta</taxon>
        <taxon>Embryophyta</taxon>
        <taxon>Tracheophyta</taxon>
        <taxon>Spermatophyta</taxon>
        <taxon>Magnoliopsida</taxon>
        <taxon>Liliopsida</taxon>
        <taxon>Poales</taxon>
        <taxon>Poaceae</taxon>
        <taxon>BOP clade</taxon>
        <taxon>Pooideae</taxon>
        <taxon>Poodae</taxon>
        <taxon>Poeae</taxon>
        <taxon>Poeae Chloroplast Group 2 (Poeae type)</taxon>
        <taxon>Loliodinae</taxon>
        <taxon>Loliinae</taxon>
        <taxon>Lolium</taxon>
    </lineage>
</organism>
<dbReference type="EMBL" id="JAUUTY010000064">
    <property type="protein sequence ID" value="KAK1603370.1"/>
    <property type="molecule type" value="Genomic_DNA"/>
</dbReference>
<evidence type="ECO:0000259" key="2">
    <source>
        <dbReference type="Pfam" id="PF12274"/>
    </source>
</evidence>
<comment type="caution">
    <text evidence="3">The sequence shown here is derived from an EMBL/GenBank/DDBJ whole genome shotgun (WGS) entry which is preliminary data.</text>
</comment>
<dbReference type="PANTHER" id="PTHR33326:SF51">
    <property type="match status" value="1"/>
</dbReference>
<keyword evidence="4" id="KW-1185">Reference proteome</keyword>
<feature type="region of interest" description="Disordered" evidence="1">
    <location>
        <begin position="1"/>
        <end position="69"/>
    </location>
</feature>
<feature type="compositionally biased region" description="Pro residues" evidence="1">
    <location>
        <begin position="38"/>
        <end position="47"/>
    </location>
</feature>
<dbReference type="Pfam" id="PF12274">
    <property type="entry name" value="DUF3615"/>
    <property type="match status" value="1"/>
</dbReference>
<feature type="compositionally biased region" description="Low complexity" evidence="1">
    <location>
        <begin position="175"/>
        <end position="188"/>
    </location>
</feature>
<gene>
    <name evidence="3" type="ORF">QYE76_018736</name>
</gene>
<evidence type="ECO:0000256" key="1">
    <source>
        <dbReference type="SAM" id="MobiDB-lite"/>
    </source>
</evidence>
<dbReference type="PANTHER" id="PTHR33326">
    <property type="entry name" value="OS05G0543800 PROTEIN"/>
    <property type="match status" value="1"/>
</dbReference>
<proteinExistence type="predicted"/>
<name>A0AAD8QJB4_LOLMU</name>
<dbReference type="AlphaFoldDB" id="A0AAD8QJB4"/>
<sequence>MPPGLRHGGEQQQSSPLPPPLPMPPGRRHGGDEQQSSPLPPPTPMPPGRRYQRQSSPPPPPPMPSSTADLRALEEQRAPEEKEQYIHDLLNKAVAQGNQYLAQRRKVLLDATKLEEASITNTSPSSLPQPTWRKVMLDATKLEESSITNASSSSLLQSTSRKVLLDATKLEESSITNTSSSSLSQSTSHEGREEPNVLLLNELLHSATLKELSVTNVPSSSMPQSPVCEVSNALELELNTAPSLSSCISSLSPTGLLIKYFVRVDKGGFVHTYPTLGGPFENLEKAQEAIDSYHDPSYELKDIVSYEPCFDGRGQPYRSYSHLNMTVKTKRADGSTCDELFFAEVTCTIDEHEQYELTCFCTVEPDDNGPCNLCGDEMKHPVKAVYKHGLARSPIRCCSYGDADYLYDKLVTVRDEAWLKAEEARVRHMLKEVDEAIKKDRMKYVVPARRQMLMLLGKLE</sequence>
<feature type="region of interest" description="Disordered" evidence="1">
    <location>
        <begin position="175"/>
        <end position="194"/>
    </location>
</feature>
<reference evidence="3" key="1">
    <citation type="submission" date="2023-07" db="EMBL/GenBank/DDBJ databases">
        <title>A chromosome-level genome assembly of Lolium multiflorum.</title>
        <authorList>
            <person name="Chen Y."/>
            <person name="Copetti D."/>
            <person name="Kolliker R."/>
            <person name="Studer B."/>
        </authorList>
    </citation>
    <scope>NUCLEOTIDE SEQUENCE</scope>
    <source>
        <strain evidence="3">02402/16</strain>
        <tissue evidence="3">Leaf</tissue>
    </source>
</reference>
<accession>A0AAD8QJB4</accession>